<feature type="chain" id="PRO_5045656705" evidence="1">
    <location>
        <begin position="26"/>
        <end position="483"/>
    </location>
</feature>
<dbReference type="Proteomes" id="UP001631987">
    <property type="component" value="Unassembled WGS sequence"/>
</dbReference>
<dbReference type="PANTHER" id="PTHR36509:SF2">
    <property type="entry name" value="BLL3101 PROTEIN"/>
    <property type="match status" value="1"/>
</dbReference>
<evidence type="ECO:0000313" key="5">
    <source>
        <dbReference type="Proteomes" id="UP001631987"/>
    </source>
</evidence>
<keyword evidence="1" id="KW-0732">Signal</keyword>
<accession>A0ABW9HBI7</accession>
<gene>
    <name evidence="4" type="ORF">ACKKH4_19975</name>
</gene>
<dbReference type="PANTHER" id="PTHR36509">
    <property type="entry name" value="BLL3101 PROTEIN"/>
    <property type="match status" value="1"/>
</dbReference>
<dbReference type="RefSeq" id="WP_409078989.1">
    <property type="nucleotide sequence ID" value="NZ_CP178857.1"/>
</dbReference>
<evidence type="ECO:0000256" key="1">
    <source>
        <dbReference type="SAM" id="SignalP"/>
    </source>
</evidence>
<feature type="domain" description="DUF1214" evidence="2">
    <location>
        <begin position="359"/>
        <end position="465"/>
    </location>
</feature>
<feature type="domain" description="DUF1254" evidence="3">
    <location>
        <begin position="90"/>
        <end position="221"/>
    </location>
</feature>
<dbReference type="InterPro" id="IPR010621">
    <property type="entry name" value="DUF1214"/>
</dbReference>
<evidence type="ECO:0000313" key="4">
    <source>
        <dbReference type="EMBL" id="MFM9519513.1"/>
    </source>
</evidence>
<organism evidence="4 5">
    <name type="scientific">Pseudomonas monachiensis</name>
    <dbReference type="NCBI Taxonomy" id="3060212"/>
    <lineage>
        <taxon>Bacteria</taxon>
        <taxon>Pseudomonadati</taxon>
        <taxon>Pseudomonadota</taxon>
        <taxon>Gammaproteobacteria</taxon>
        <taxon>Pseudomonadales</taxon>
        <taxon>Pseudomonadaceae</taxon>
        <taxon>Pseudomonas</taxon>
    </lineage>
</organism>
<keyword evidence="5" id="KW-1185">Reference proteome</keyword>
<sequence>MFSLQFSPIAAALGLALSINLGAVAEEKTPGNAAESTQVYQKAQEDYAYLIGKQAYIWGWPAINLHNRRAAMQPVPRPGLVGGIIPVAPVNQLSMLTDYLDAGQRFVLTPNQDVIYGQMFTDLGKGPVVFQVPDFGARYWVLHCMDAYTEVFAAPGSRIKSKPGFYMIVGPDWQGEKPAGVVEVLRSPTNLAWVVPRIFMDDNSQDRETVRSLVNQVNAYPLSQFDGTPKNVDWHELPKFPAPAQSKGEVRWVKNETFWADLATVLSENQPRPEEVALIDAFKRTLELAKTSPATQRGLDRALAHGAMLLNAGFSFSIHPDKFGNQWAADLTAGAAGSDYLRRAWVAKAYIATNKPDDALYLGTDFDGSGERLQGSQPYSLTFAADQLPPAEAFWSISAYDGEHFFETNRINRFSIGTKNRDLKKNADGSLTIYLQHTSPGANKESNWLPVPKGDFSLLLRLYSPGHSVVKGEYMMPPVSKTK</sequence>
<evidence type="ECO:0000259" key="3">
    <source>
        <dbReference type="Pfam" id="PF06863"/>
    </source>
</evidence>
<comment type="caution">
    <text evidence="4">The sequence shown here is derived from an EMBL/GenBank/DDBJ whole genome shotgun (WGS) entry which is preliminary data.</text>
</comment>
<dbReference type="Pfam" id="PF06863">
    <property type="entry name" value="DUF1254"/>
    <property type="match status" value="1"/>
</dbReference>
<dbReference type="InterPro" id="IPR037049">
    <property type="entry name" value="DUF1214_C_sf"/>
</dbReference>
<dbReference type="InterPro" id="IPR037050">
    <property type="entry name" value="DUF1254_sf"/>
</dbReference>
<dbReference type="InterPro" id="IPR010679">
    <property type="entry name" value="DUF1254"/>
</dbReference>
<name>A0ABW9HBI7_9PSED</name>
<feature type="signal peptide" evidence="1">
    <location>
        <begin position="1"/>
        <end position="25"/>
    </location>
</feature>
<proteinExistence type="predicted"/>
<dbReference type="EMBL" id="JBJVNW010000010">
    <property type="protein sequence ID" value="MFM9519513.1"/>
    <property type="molecule type" value="Genomic_DNA"/>
</dbReference>
<protein>
    <submittedName>
        <fullName evidence="4">DUF1254 domain-containing protein</fullName>
    </submittedName>
</protein>
<dbReference type="Gene3D" id="2.60.120.600">
    <property type="entry name" value="Domain of unknown function DUF1214, C-terminal domain"/>
    <property type="match status" value="1"/>
</dbReference>
<evidence type="ECO:0000259" key="2">
    <source>
        <dbReference type="Pfam" id="PF06742"/>
    </source>
</evidence>
<dbReference type="SUPFAM" id="SSF160935">
    <property type="entry name" value="VPA0735-like"/>
    <property type="match status" value="1"/>
</dbReference>
<dbReference type="Pfam" id="PF06742">
    <property type="entry name" value="DUF1214"/>
    <property type="match status" value="1"/>
</dbReference>
<dbReference type="Gene3D" id="2.60.40.1610">
    <property type="entry name" value="Domain of unknown function DUF1254"/>
    <property type="match status" value="1"/>
</dbReference>
<reference evidence="4 5" key="1">
    <citation type="submission" date="2024-12" db="EMBL/GenBank/DDBJ databases">
        <title>Pseudomonas species isolated from Lotus nodules promote plant growth.</title>
        <authorList>
            <person name="Yu Y.-H."/>
            <person name="Kurtenbach J."/>
            <person name="Crosbie D."/>
            <person name="Brachmann A."/>
            <person name="Marin M."/>
        </authorList>
    </citation>
    <scope>NUCLEOTIDE SEQUENCE [LARGE SCALE GENOMIC DNA]</scope>
    <source>
        <strain evidence="4 5">PLb12A</strain>
    </source>
</reference>